<feature type="transmembrane region" description="Helical" evidence="1">
    <location>
        <begin position="277"/>
        <end position="297"/>
    </location>
</feature>
<dbReference type="CDD" id="cd01949">
    <property type="entry name" value="GGDEF"/>
    <property type="match status" value="1"/>
</dbReference>
<dbReference type="GO" id="GO:1902201">
    <property type="term" value="P:negative regulation of bacterial-type flagellum-dependent cell motility"/>
    <property type="evidence" value="ECO:0007669"/>
    <property type="project" value="TreeGrafter"/>
</dbReference>
<dbReference type="InterPro" id="IPR043128">
    <property type="entry name" value="Rev_trsase/Diguanyl_cyclase"/>
</dbReference>
<accession>A0AAU6U979</accession>
<reference evidence="3" key="1">
    <citation type="submission" date="2022-03" db="EMBL/GenBank/DDBJ databases">
        <title>Sea Food Isolates.</title>
        <authorList>
            <person name="Li c."/>
        </authorList>
    </citation>
    <scope>NUCLEOTIDE SEQUENCE</scope>
    <source>
        <strain evidence="3">19CA06SA08-2</strain>
    </source>
</reference>
<dbReference type="InterPro" id="IPR029787">
    <property type="entry name" value="Nucleotide_cyclase"/>
</dbReference>
<dbReference type="SUPFAM" id="SSF55073">
    <property type="entry name" value="Nucleotide cyclase"/>
    <property type="match status" value="1"/>
</dbReference>
<evidence type="ECO:0000259" key="2">
    <source>
        <dbReference type="PROSITE" id="PS50887"/>
    </source>
</evidence>
<feature type="domain" description="GGDEF" evidence="2">
    <location>
        <begin position="393"/>
        <end position="530"/>
    </location>
</feature>
<dbReference type="NCBIfam" id="TIGR00254">
    <property type="entry name" value="GGDEF"/>
    <property type="match status" value="1"/>
</dbReference>
<dbReference type="InterPro" id="IPR050469">
    <property type="entry name" value="Diguanylate_Cyclase"/>
</dbReference>
<feature type="transmembrane region" description="Helical" evidence="1">
    <location>
        <begin position="12"/>
        <end position="34"/>
    </location>
</feature>
<dbReference type="GO" id="GO:0043709">
    <property type="term" value="P:cell adhesion involved in single-species biofilm formation"/>
    <property type="evidence" value="ECO:0007669"/>
    <property type="project" value="TreeGrafter"/>
</dbReference>
<keyword evidence="1" id="KW-0812">Transmembrane</keyword>
<dbReference type="Pfam" id="PF05228">
    <property type="entry name" value="CHASE4"/>
    <property type="match status" value="1"/>
</dbReference>
<protein>
    <submittedName>
        <fullName evidence="3">Diguanylate cyclase</fullName>
        <ecNumber evidence="3">2.7.7.65</ecNumber>
    </submittedName>
</protein>
<dbReference type="Pfam" id="PF00990">
    <property type="entry name" value="GGDEF"/>
    <property type="match status" value="1"/>
</dbReference>
<proteinExistence type="predicted"/>
<gene>
    <name evidence="3" type="ORF">MRM75_01710</name>
</gene>
<dbReference type="AlphaFoldDB" id="A0AAU6U979"/>
<dbReference type="PANTHER" id="PTHR45138">
    <property type="entry name" value="REGULATORY COMPONENTS OF SENSORY TRANSDUCTION SYSTEM"/>
    <property type="match status" value="1"/>
</dbReference>
<keyword evidence="3" id="KW-0808">Transferase</keyword>
<name>A0AAU6U979_UNCXX</name>
<dbReference type="InterPro" id="IPR007892">
    <property type="entry name" value="CHASE4"/>
</dbReference>
<keyword evidence="3" id="KW-0548">Nucleotidyltransferase</keyword>
<dbReference type="InterPro" id="IPR000160">
    <property type="entry name" value="GGDEF_dom"/>
</dbReference>
<dbReference type="EMBL" id="CP095353">
    <property type="protein sequence ID" value="XAG69747.1"/>
    <property type="molecule type" value="Genomic_DNA"/>
</dbReference>
<dbReference type="GO" id="GO:0052621">
    <property type="term" value="F:diguanylate cyclase activity"/>
    <property type="evidence" value="ECO:0007669"/>
    <property type="project" value="UniProtKB-EC"/>
</dbReference>
<dbReference type="PROSITE" id="PS50887">
    <property type="entry name" value="GGDEF"/>
    <property type="match status" value="1"/>
</dbReference>
<dbReference type="Gene3D" id="3.30.70.270">
    <property type="match status" value="1"/>
</dbReference>
<keyword evidence="1" id="KW-0472">Membrane</keyword>
<dbReference type="EC" id="2.7.7.65" evidence="3"/>
<evidence type="ECO:0000256" key="1">
    <source>
        <dbReference type="SAM" id="Phobius"/>
    </source>
</evidence>
<keyword evidence="1" id="KW-1133">Transmembrane helix</keyword>
<dbReference type="SMART" id="SM00267">
    <property type="entry name" value="GGDEF"/>
    <property type="match status" value="1"/>
</dbReference>
<dbReference type="GO" id="GO:0005886">
    <property type="term" value="C:plasma membrane"/>
    <property type="evidence" value="ECO:0007669"/>
    <property type="project" value="TreeGrafter"/>
</dbReference>
<organism evidence="3">
    <name type="scientific">bacterium 19CA06SA08-2</name>
    <dbReference type="NCBI Taxonomy" id="2920658"/>
    <lineage>
        <taxon>Bacteria</taxon>
    </lineage>
</organism>
<dbReference type="PANTHER" id="PTHR45138:SF9">
    <property type="entry name" value="DIGUANYLATE CYCLASE DGCM-RELATED"/>
    <property type="match status" value="1"/>
</dbReference>
<sequence length="561" mass="63898">MAQSSRSIDHLLAYSMFPVWAGAILMLLIVIALAQVPAAQRVEEQRMKDHLQRVIKAVQGDINAINAFARDWGIWDESYRFLAHPNQTYIRSNLLVDTPMRDFELNVLSFMDLQGHEIWTRTLLPETPDTDTTLLPFFLDDLKQQLLRQSRQNGVSSLSGVRGSQWGPLIFSLQPVTDSQGRVKPNGYLLVTRWLDARYLSDLAERTALSLTISQPKPSDNFVSFKPLKPQMRYRLVDLGLQRVRGEGLLLDNEGDPVLTLIVEDDRDVLQGAMEGAIWTFFGMLLISIACVLMALARLRAIVLGPVSEMVKALQKFGDKQDVSLLPLIDSSQEMALLSRKFREMAAKISLHHSALQAHSSRMEVAAYTDPLTHASNRRYLDEWLLSRDNVTAARVLVILDLDYFKQVNDRFGHDMGDLVLCQLAALMRNALGEEEPLIRLGGEEFLLLLTCEEAERVADRIERLRRKIAEYRFGREEVPLRMTASLGYCSYPLHPELKDSFWNLSFKLADMALYRAKQEGRDRWRGYSGELAREQWALSPEQIVEGEFLLCQASHLRQPA</sequence>
<evidence type="ECO:0000313" key="3">
    <source>
        <dbReference type="EMBL" id="XAG69747.1"/>
    </source>
</evidence>